<protein>
    <submittedName>
        <fullName evidence="2">Uncharacterized protein</fullName>
    </submittedName>
</protein>
<evidence type="ECO:0000313" key="2">
    <source>
        <dbReference type="EMBL" id="TCZ65762.1"/>
    </source>
</evidence>
<organism evidence="2 3">
    <name type="scientific">Flaviaesturariibacter aridisoli</name>
    <dbReference type="NCBI Taxonomy" id="2545761"/>
    <lineage>
        <taxon>Bacteria</taxon>
        <taxon>Pseudomonadati</taxon>
        <taxon>Bacteroidota</taxon>
        <taxon>Chitinophagia</taxon>
        <taxon>Chitinophagales</taxon>
        <taxon>Chitinophagaceae</taxon>
        <taxon>Flaviaestuariibacter</taxon>
    </lineage>
</organism>
<reference evidence="2 3" key="1">
    <citation type="submission" date="2019-03" db="EMBL/GenBank/DDBJ databases">
        <authorList>
            <person name="Kim M.K.M."/>
        </authorList>
    </citation>
    <scope>NUCLEOTIDE SEQUENCE [LARGE SCALE GENOMIC DNA]</scope>
    <source>
        <strain evidence="2 3">17J68-15</strain>
    </source>
</reference>
<comment type="caution">
    <text evidence="2">The sequence shown here is derived from an EMBL/GenBank/DDBJ whole genome shotgun (WGS) entry which is preliminary data.</text>
</comment>
<accession>A0A4V2WM08</accession>
<gene>
    <name evidence="2" type="ORF">E0486_17175</name>
</gene>
<dbReference type="EMBL" id="SKFH01000048">
    <property type="protein sequence ID" value="TCZ65762.1"/>
    <property type="molecule type" value="Genomic_DNA"/>
</dbReference>
<dbReference type="InterPro" id="IPR036390">
    <property type="entry name" value="WH_DNA-bd_sf"/>
</dbReference>
<evidence type="ECO:0000313" key="3">
    <source>
        <dbReference type="Proteomes" id="UP000295164"/>
    </source>
</evidence>
<dbReference type="RefSeq" id="WP_131854064.1">
    <property type="nucleotide sequence ID" value="NZ_SKFH01000048.1"/>
</dbReference>
<keyword evidence="1" id="KW-0175">Coiled coil</keyword>
<sequence>MEQLIQNLQEEVERLQLIVRLLADRNRELERLLADTSSDRLKNGLQSSMQRVDGALNDEQTPDPHLHGAMYGMHSSTQNLHGAMYGVQVPVQNLHGAMKGLQTIEAKSDVGFANVSNALANPDGQKQTLPELPQLMARLKKNGMAGVKDSGVERAARLLLWAARESGPITYAEMQQTFEMTSGGVAKLVASLLRRGWIRRSTYQCFALTEAGQRLLGSGERTASLP</sequence>
<dbReference type="SUPFAM" id="SSF46785">
    <property type="entry name" value="Winged helix' DNA-binding domain"/>
    <property type="match status" value="1"/>
</dbReference>
<proteinExistence type="predicted"/>
<keyword evidence="3" id="KW-1185">Reference proteome</keyword>
<dbReference type="Proteomes" id="UP000295164">
    <property type="component" value="Unassembled WGS sequence"/>
</dbReference>
<dbReference type="AlphaFoldDB" id="A0A4V2WM08"/>
<dbReference type="InterPro" id="IPR036388">
    <property type="entry name" value="WH-like_DNA-bd_sf"/>
</dbReference>
<dbReference type="Gene3D" id="1.10.10.10">
    <property type="entry name" value="Winged helix-like DNA-binding domain superfamily/Winged helix DNA-binding domain"/>
    <property type="match status" value="1"/>
</dbReference>
<evidence type="ECO:0000256" key="1">
    <source>
        <dbReference type="SAM" id="Coils"/>
    </source>
</evidence>
<name>A0A4V2WM08_9BACT</name>
<feature type="coiled-coil region" evidence="1">
    <location>
        <begin position="5"/>
        <end position="32"/>
    </location>
</feature>